<gene>
    <name evidence="1" type="ORF">RFH51_14365</name>
</gene>
<evidence type="ECO:0000313" key="1">
    <source>
        <dbReference type="EMBL" id="MDQ9072641.1"/>
    </source>
</evidence>
<evidence type="ECO:0000313" key="2">
    <source>
        <dbReference type="Proteomes" id="UP001243195"/>
    </source>
</evidence>
<dbReference type="InterPro" id="IPR029058">
    <property type="entry name" value="AB_hydrolase_fold"/>
</dbReference>
<organism evidence="1 2">
    <name type="scientific">Acinetobacter gerneri</name>
    <dbReference type="NCBI Taxonomy" id="202952"/>
    <lineage>
        <taxon>Bacteria</taxon>
        <taxon>Pseudomonadati</taxon>
        <taxon>Pseudomonadota</taxon>
        <taxon>Gammaproteobacteria</taxon>
        <taxon>Moraxellales</taxon>
        <taxon>Moraxellaceae</taxon>
        <taxon>Acinetobacter</taxon>
    </lineage>
</organism>
<dbReference type="Pfam" id="PF02450">
    <property type="entry name" value="LCAT"/>
    <property type="match status" value="1"/>
</dbReference>
<dbReference type="Gene3D" id="3.40.50.1820">
    <property type="entry name" value="alpha/beta hydrolase"/>
    <property type="match status" value="1"/>
</dbReference>
<dbReference type="InterPro" id="IPR003386">
    <property type="entry name" value="LACT/PDAT_acylTrfase"/>
</dbReference>
<reference evidence="1" key="1">
    <citation type="submission" date="2023-08" db="EMBL/GenBank/DDBJ databases">
        <title>Emergence of clinically-relevant ST2 carbapenem-resistant Acinetobacter baumannii strains in hospital sewages in Zhejiang, East of China.</title>
        <authorList>
            <person name="Kaichao C."/>
            <person name="Zhang R."/>
        </authorList>
    </citation>
    <scope>NUCLEOTIDE SEQUENCE</scope>
    <source>
        <strain evidence="1">M-SY-60</strain>
    </source>
</reference>
<dbReference type="RefSeq" id="WP_308956930.1">
    <property type="nucleotide sequence ID" value="NZ_JAVICY010000025.1"/>
</dbReference>
<sequence>MNNDTEATYVHDAYETQTIDGEVQYTSQTTPKSSDTTCQVVLHPYVVPIIFIPGIMGSNLVNGEKRVWFPPNAKWGETAHILGTLLFSGVFLGATRRQKQLNPEQTEVSPDGNIYIKKRDIKLSEKEARARGWGTVWWQGYGKILVYLEKYLNDNLINLESADEFKGTEEWKRIVDIDPESTLAKIKELALKWAVEGQQKENSNSNLQCLSQDQFKKMARVSFPVYACGYNWLQSNETSAQKVIEIMQKIKQQYAKSNYPKFLKFIIVSHSMGGLVTRSIIHQGTLDADIGGVIHGVMPSSGAPTVYQRMVNGWEGGIASVIFGSSSKRLTPVLANAPGALQLLPFGNFRNKGKTEWLNIQTKSHSIAMPSAGQDVYEELYKKQGVWWEMINPDFVDPAGILNKKINGKNTSAISFYHDNIDIVRDFHNVISNVFHNNTYAHYASDENHMAFGEVTWIADESNEQVMIVSPEELLTLGSTANNAEIANDPFESSNEETTQSDIEGIQPETEYSASENPYKDNGVRMAQYGNNQTVTFKIVEDPQSPGDGTVCYQSGEDVRAEGRTLKQTFLINGYDHSENYNHPDVQLNTIYCIAKIIDDFVENC</sequence>
<dbReference type="EMBL" id="JAVIDA010000023">
    <property type="protein sequence ID" value="MDQ9072641.1"/>
    <property type="molecule type" value="Genomic_DNA"/>
</dbReference>
<accession>A0AAW8JIP2</accession>
<comment type="caution">
    <text evidence="1">The sequence shown here is derived from an EMBL/GenBank/DDBJ whole genome shotgun (WGS) entry which is preliminary data.</text>
</comment>
<name>A0AAW8JIP2_9GAMM</name>
<evidence type="ECO:0008006" key="3">
    <source>
        <dbReference type="Google" id="ProtNLM"/>
    </source>
</evidence>
<dbReference type="Proteomes" id="UP001243195">
    <property type="component" value="Unassembled WGS sequence"/>
</dbReference>
<proteinExistence type="predicted"/>
<protein>
    <recommendedName>
        <fullName evidence="3">Alpha/beta hydrolase</fullName>
    </recommendedName>
</protein>
<dbReference type="GO" id="GO:0008374">
    <property type="term" value="F:O-acyltransferase activity"/>
    <property type="evidence" value="ECO:0007669"/>
    <property type="project" value="InterPro"/>
</dbReference>
<dbReference type="GO" id="GO:0006629">
    <property type="term" value="P:lipid metabolic process"/>
    <property type="evidence" value="ECO:0007669"/>
    <property type="project" value="InterPro"/>
</dbReference>
<dbReference type="AlphaFoldDB" id="A0AAW8JIP2"/>
<dbReference type="PANTHER" id="PTHR11440">
    <property type="entry name" value="LECITHIN-CHOLESTEROL ACYLTRANSFERASE-RELATED"/>
    <property type="match status" value="1"/>
</dbReference>
<dbReference type="SUPFAM" id="SSF53474">
    <property type="entry name" value="alpha/beta-Hydrolases"/>
    <property type="match status" value="1"/>
</dbReference>